<dbReference type="EMBL" id="JAHRIN010022993">
    <property type="protein sequence ID" value="MEQ2199134.1"/>
    <property type="molecule type" value="Genomic_DNA"/>
</dbReference>
<feature type="non-terminal residue" evidence="1">
    <location>
        <position position="191"/>
    </location>
</feature>
<reference evidence="1 2" key="1">
    <citation type="submission" date="2021-06" db="EMBL/GenBank/DDBJ databases">
        <authorList>
            <person name="Palmer J.M."/>
        </authorList>
    </citation>
    <scope>NUCLEOTIDE SEQUENCE [LARGE SCALE GENOMIC DNA]</scope>
    <source>
        <strain evidence="1 2">XC_2019</strain>
        <tissue evidence="1">Muscle</tissue>
    </source>
</reference>
<name>A0ABV0QTH9_9TELE</name>
<sequence>MKTRGRMIDFTGVSGNIRLQNLYMVLSLEGAVIIWANISGLHPVIFIQVTPVSFVLHDDVFWIKARGQTCQDDVCVSFGCTCDQGHISSPIGRLKNFLTPLLFNMKTRGRMNDFTGVSGNIRLQNLYMVRLLEGAVIIWANISDLHPVLFSQDTPVSFDLHDDVFWIKARGQTCQDDVCVSFGRTCEQVHI</sequence>
<keyword evidence="2" id="KW-1185">Reference proteome</keyword>
<gene>
    <name evidence="1" type="ORF">XENOCAPTIV_025541</name>
</gene>
<accession>A0ABV0QTH9</accession>
<organism evidence="1 2">
    <name type="scientific">Xenoophorus captivus</name>
    <dbReference type="NCBI Taxonomy" id="1517983"/>
    <lineage>
        <taxon>Eukaryota</taxon>
        <taxon>Metazoa</taxon>
        <taxon>Chordata</taxon>
        <taxon>Craniata</taxon>
        <taxon>Vertebrata</taxon>
        <taxon>Euteleostomi</taxon>
        <taxon>Actinopterygii</taxon>
        <taxon>Neopterygii</taxon>
        <taxon>Teleostei</taxon>
        <taxon>Neoteleostei</taxon>
        <taxon>Acanthomorphata</taxon>
        <taxon>Ovalentaria</taxon>
        <taxon>Atherinomorphae</taxon>
        <taxon>Cyprinodontiformes</taxon>
        <taxon>Goodeidae</taxon>
        <taxon>Xenoophorus</taxon>
    </lineage>
</organism>
<evidence type="ECO:0000313" key="1">
    <source>
        <dbReference type="EMBL" id="MEQ2199134.1"/>
    </source>
</evidence>
<dbReference type="Proteomes" id="UP001434883">
    <property type="component" value="Unassembled WGS sequence"/>
</dbReference>
<proteinExistence type="predicted"/>
<comment type="caution">
    <text evidence="1">The sequence shown here is derived from an EMBL/GenBank/DDBJ whole genome shotgun (WGS) entry which is preliminary data.</text>
</comment>
<evidence type="ECO:0000313" key="2">
    <source>
        <dbReference type="Proteomes" id="UP001434883"/>
    </source>
</evidence>
<protein>
    <submittedName>
        <fullName evidence="1">Uncharacterized protein</fullName>
    </submittedName>
</protein>